<dbReference type="InterPro" id="IPR000864">
    <property type="entry name" value="Prot_inh_pot1"/>
</dbReference>
<evidence type="ECO:0000256" key="3">
    <source>
        <dbReference type="ARBA" id="ARBA00022900"/>
    </source>
</evidence>
<dbReference type="PRINTS" id="PR00292">
    <property type="entry name" value="POTATOINHBTR"/>
</dbReference>
<dbReference type="GO" id="GO:0004867">
    <property type="term" value="F:serine-type endopeptidase inhibitor activity"/>
    <property type="evidence" value="ECO:0007669"/>
    <property type="project" value="UniProtKB-KW"/>
</dbReference>
<keyword evidence="2" id="KW-0646">Protease inhibitor</keyword>
<comment type="caution">
    <text evidence="4">The sequence shown here is derived from an EMBL/GenBank/DDBJ whole genome shotgun (WGS) entry which is preliminary data.</text>
</comment>
<dbReference type="PANTHER" id="PTHR33091">
    <property type="entry name" value="PROTEIN, PUTATIVE, EXPRESSED-RELATED"/>
    <property type="match status" value="1"/>
</dbReference>
<dbReference type="InterPro" id="IPR036354">
    <property type="entry name" value="Prot_inh_pot1_sf"/>
</dbReference>
<dbReference type="Proteomes" id="UP000247498">
    <property type="component" value="Unassembled WGS sequence"/>
</dbReference>
<protein>
    <submittedName>
        <fullName evidence="4">Uncharacterized protein</fullName>
    </submittedName>
</protein>
<comment type="similarity">
    <text evidence="1">Belongs to the protease inhibitor I13 (potato type I serine protease inhibitor) family.</text>
</comment>
<dbReference type="SUPFAM" id="SSF54654">
    <property type="entry name" value="CI-2 family of serine protease inhibitors"/>
    <property type="match status" value="1"/>
</dbReference>
<reference evidence="4 5" key="1">
    <citation type="journal article" date="2018" name="Sci. Rep.">
        <title>Raphidocelis subcapitata (=Pseudokirchneriella subcapitata) provides an insight into genome evolution and environmental adaptations in the Sphaeropleales.</title>
        <authorList>
            <person name="Suzuki S."/>
            <person name="Yamaguchi H."/>
            <person name="Nakajima N."/>
            <person name="Kawachi M."/>
        </authorList>
    </citation>
    <scope>NUCLEOTIDE SEQUENCE [LARGE SCALE GENOMIC DNA]</scope>
    <source>
        <strain evidence="4 5">NIES-35</strain>
    </source>
</reference>
<dbReference type="FunCoup" id="A0A2V0P968">
    <property type="interactions" value="2"/>
</dbReference>
<organism evidence="4 5">
    <name type="scientific">Raphidocelis subcapitata</name>
    <dbReference type="NCBI Taxonomy" id="307507"/>
    <lineage>
        <taxon>Eukaryota</taxon>
        <taxon>Viridiplantae</taxon>
        <taxon>Chlorophyta</taxon>
        <taxon>core chlorophytes</taxon>
        <taxon>Chlorophyceae</taxon>
        <taxon>CS clade</taxon>
        <taxon>Sphaeropleales</taxon>
        <taxon>Selenastraceae</taxon>
        <taxon>Raphidocelis</taxon>
    </lineage>
</organism>
<dbReference type="InParanoid" id="A0A2V0P968"/>
<proteinExistence type="inferred from homology"/>
<sequence>MADPNARAEFPDLVGLPAEEAKAKINEERPDLNVVVRAPGQPMTRDFRVDRVVLMVDEEGKVKTKPMTG</sequence>
<dbReference type="PANTHER" id="PTHR33091:SF29">
    <property type="entry name" value="SUBTILISIN INHIBITOR 1"/>
    <property type="match status" value="1"/>
</dbReference>
<evidence type="ECO:0000256" key="2">
    <source>
        <dbReference type="ARBA" id="ARBA00022690"/>
    </source>
</evidence>
<name>A0A2V0P968_9CHLO</name>
<dbReference type="AlphaFoldDB" id="A0A2V0P968"/>
<evidence type="ECO:0000313" key="4">
    <source>
        <dbReference type="EMBL" id="GBF93635.1"/>
    </source>
</evidence>
<evidence type="ECO:0000256" key="1">
    <source>
        <dbReference type="ARBA" id="ARBA00008210"/>
    </source>
</evidence>
<keyword evidence="3" id="KW-0722">Serine protease inhibitor</keyword>
<evidence type="ECO:0000313" key="5">
    <source>
        <dbReference type="Proteomes" id="UP000247498"/>
    </source>
</evidence>
<dbReference type="GO" id="GO:0009611">
    <property type="term" value="P:response to wounding"/>
    <property type="evidence" value="ECO:0007669"/>
    <property type="project" value="InterPro"/>
</dbReference>
<dbReference type="Gene3D" id="3.30.10.10">
    <property type="entry name" value="Trypsin Inhibitor V, subunit A"/>
    <property type="match status" value="1"/>
</dbReference>
<keyword evidence="5" id="KW-1185">Reference proteome</keyword>
<accession>A0A2V0P968</accession>
<dbReference type="EMBL" id="BDRX01000042">
    <property type="protein sequence ID" value="GBF93635.1"/>
    <property type="molecule type" value="Genomic_DNA"/>
</dbReference>
<dbReference type="Pfam" id="PF00280">
    <property type="entry name" value="potato_inhibit"/>
    <property type="match status" value="1"/>
</dbReference>
<gene>
    <name evidence="4" type="ORF">Rsub_06357</name>
</gene>
<dbReference type="OrthoDB" id="10013825at2759"/>